<protein>
    <submittedName>
        <fullName evidence="1">Uncharacterized protein</fullName>
    </submittedName>
</protein>
<dbReference type="EMBL" id="JAUKVY010000027">
    <property type="protein sequence ID" value="MDO1536379.1"/>
    <property type="molecule type" value="Genomic_DNA"/>
</dbReference>
<organism evidence="1 2">
    <name type="scientific">Variovorax ginsengisoli</name>
    <dbReference type="NCBI Taxonomy" id="363844"/>
    <lineage>
        <taxon>Bacteria</taxon>
        <taxon>Pseudomonadati</taxon>
        <taxon>Pseudomonadota</taxon>
        <taxon>Betaproteobacteria</taxon>
        <taxon>Burkholderiales</taxon>
        <taxon>Comamonadaceae</taxon>
        <taxon>Variovorax</taxon>
    </lineage>
</organism>
<keyword evidence="2" id="KW-1185">Reference proteome</keyword>
<dbReference type="Proteomes" id="UP001169027">
    <property type="component" value="Unassembled WGS sequence"/>
</dbReference>
<evidence type="ECO:0000313" key="2">
    <source>
        <dbReference type="Proteomes" id="UP001169027"/>
    </source>
</evidence>
<gene>
    <name evidence="1" type="ORF">Q2T77_29250</name>
</gene>
<evidence type="ECO:0000313" key="1">
    <source>
        <dbReference type="EMBL" id="MDO1536379.1"/>
    </source>
</evidence>
<reference evidence="1" key="1">
    <citation type="submission" date="2023-06" db="EMBL/GenBank/DDBJ databases">
        <authorList>
            <person name="Jiang Y."/>
            <person name="Liu Q."/>
        </authorList>
    </citation>
    <scope>NUCLEOTIDE SEQUENCE</scope>
    <source>
        <strain evidence="1">CGMCC 1.12090</strain>
    </source>
</reference>
<name>A0ABT8SBT5_9BURK</name>
<sequence length="78" mass="8861">MGRVLARVDQLPDDLRALFHATIVRGEPKAAACVAAQIDGEAFDQRYARLLRELKRDPSRVVLPQVPRLRFPFPPKKL</sequence>
<comment type="caution">
    <text evidence="1">The sequence shown here is derived from an EMBL/GenBank/DDBJ whole genome shotgun (WGS) entry which is preliminary data.</text>
</comment>
<proteinExistence type="predicted"/>
<dbReference type="RefSeq" id="WP_301814408.1">
    <property type="nucleotide sequence ID" value="NZ_JAUJZH010000027.1"/>
</dbReference>
<accession>A0ABT8SBT5</accession>